<organism evidence="2">
    <name type="scientific">Ixodes ricinus</name>
    <name type="common">Common tick</name>
    <name type="synonym">Acarus ricinus</name>
    <dbReference type="NCBI Taxonomy" id="34613"/>
    <lineage>
        <taxon>Eukaryota</taxon>
        <taxon>Metazoa</taxon>
        <taxon>Ecdysozoa</taxon>
        <taxon>Arthropoda</taxon>
        <taxon>Chelicerata</taxon>
        <taxon>Arachnida</taxon>
        <taxon>Acari</taxon>
        <taxon>Parasitiformes</taxon>
        <taxon>Ixodida</taxon>
        <taxon>Ixodoidea</taxon>
        <taxon>Ixodidae</taxon>
        <taxon>Ixodinae</taxon>
        <taxon>Ixodes</taxon>
    </lineage>
</organism>
<feature type="compositionally biased region" description="Basic and acidic residues" evidence="1">
    <location>
        <begin position="359"/>
        <end position="373"/>
    </location>
</feature>
<reference evidence="2" key="1">
    <citation type="journal article" date="2018" name="PLoS Negl. Trop. Dis.">
        <title>Sialome diversity of ticks revealed by RNAseq of single tick salivary glands.</title>
        <authorList>
            <person name="Perner J."/>
            <person name="Kropackova S."/>
            <person name="Kopacek P."/>
            <person name="Ribeiro J.M."/>
        </authorList>
    </citation>
    <scope>NUCLEOTIDE SEQUENCE</scope>
    <source>
        <strain evidence="2">Siblings of single egg batch collected in Ceske Budejovice</strain>
        <tissue evidence="2">Salivary glands</tissue>
    </source>
</reference>
<feature type="region of interest" description="Disordered" evidence="1">
    <location>
        <begin position="427"/>
        <end position="465"/>
    </location>
</feature>
<name>A0A147BEU0_IXORI</name>
<sequence length="596" mass="64129">MHTSSSAFRRPLTGQLLAGSTTAAVADGAAERGRRRSLFAEPTRGHGGHGGGLATAFPKISEVGNPSLLRCVPRRTAAVAVSRPRDSPFALRRPVADDDVYDEPSPLDVRRRRIAQRGAHTCRRRLAPVNDSGDVVRRRDRRYHVSQPRGDDKENRSPSASGELAVAVPAMYAHNGSAVASPHDLTADPQVSPEKTAPMKRRKSDDGERSKKPKLETQRGCESDSGLAPPPPLAPHHHHHHHRKPATAVAAAATPPGLRPAEDAEQRSGSNGNSVHGVCTLKEGSLKLKISLHRPLATPDGDCLSPAKLPHDADSGLPNDSPQSGAMHASNAPPSLPAQLGHASKYSGVPTARESGVSHLDEQLRPEPEDPAHGVRVSDSFVGSSDSPLQSTTRVSGSRPRKNLSPGHYVPYTVPQNRKRLIQDTSKLKKRASNLDPAATDRTKPQQTFRHTQVGQNGGVVHHSSILDHPSVHSRMFADSPRATEASRSSPLVARLATPNAAAKGSTWKQPAKGKANNSTVSPEEYQPLDLSKPVAKNVNLAAALARPVREAAAKTREHRYIPPIGVFYMKPRSRQRLDGVIQKLWATRNGPDKPR</sequence>
<evidence type="ECO:0000313" key="2">
    <source>
        <dbReference type="EMBL" id="JAR88942.1"/>
    </source>
</evidence>
<feature type="compositionally biased region" description="Basic and acidic residues" evidence="1">
    <location>
        <begin position="203"/>
        <end position="222"/>
    </location>
</feature>
<feature type="region of interest" description="Disordered" evidence="1">
    <location>
        <begin position="499"/>
        <end position="526"/>
    </location>
</feature>
<dbReference type="EMBL" id="GEGO01006462">
    <property type="protein sequence ID" value="JAR88942.1"/>
    <property type="molecule type" value="Transcribed_RNA"/>
</dbReference>
<feature type="compositionally biased region" description="Basic residues" evidence="1">
    <location>
        <begin position="235"/>
        <end position="245"/>
    </location>
</feature>
<protein>
    <submittedName>
        <fullName evidence="2">Uncharacterized protein</fullName>
    </submittedName>
</protein>
<feature type="compositionally biased region" description="Polar residues" evidence="1">
    <location>
        <begin position="381"/>
        <end position="396"/>
    </location>
</feature>
<feature type="region of interest" description="Disordered" evidence="1">
    <location>
        <begin position="303"/>
        <end position="412"/>
    </location>
</feature>
<accession>A0A147BEU0</accession>
<feature type="compositionally biased region" description="Low complexity" evidence="1">
    <location>
        <begin position="246"/>
        <end position="256"/>
    </location>
</feature>
<feature type="region of interest" description="Disordered" evidence="1">
    <location>
        <begin position="179"/>
        <end position="276"/>
    </location>
</feature>
<dbReference type="AlphaFoldDB" id="A0A147BEU0"/>
<feature type="region of interest" description="Disordered" evidence="1">
    <location>
        <begin position="126"/>
        <end position="161"/>
    </location>
</feature>
<proteinExistence type="predicted"/>
<evidence type="ECO:0000256" key="1">
    <source>
        <dbReference type="SAM" id="MobiDB-lite"/>
    </source>
</evidence>
<feature type="compositionally biased region" description="Polar residues" evidence="1">
    <location>
        <begin position="445"/>
        <end position="455"/>
    </location>
</feature>